<reference evidence="1" key="1">
    <citation type="submission" date="2013-01" db="EMBL/GenBank/DDBJ databases">
        <title>Genome assembly of Mariniradius saccharolyticus AK6.</title>
        <authorList>
            <person name="Vaidya B."/>
            <person name="Khatri I."/>
            <person name="Tanuku N.R.S."/>
            <person name="Subramanian S."/>
            <person name="Pinnaka A."/>
        </authorList>
    </citation>
    <scope>NUCLEOTIDE SEQUENCE [LARGE SCALE GENOMIC DNA]</scope>
    <source>
        <strain evidence="1">AK6</strain>
    </source>
</reference>
<comment type="caution">
    <text evidence="1">The sequence shown here is derived from an EMBL/GenBank/DDBJ whole genome shotgun (WGS) entry which is preliminary data.</text>
</comment>
<dbReference type="SUPFAM" id="SSF82171">
    <property type="entry name" value="DPP6 N-terminal domain-like"/>
    <property type="match status" value="1"/>
</dbReference>
<dbReference type="EMBL" id="AMZY02000005">
    <property type="protein sequence ID" value="EMS34779.1"/>
    <property type="molecule type" value="Genomic_DNA"/>
</dbReference>
<dbReference type="eggNOG" id="COG0823">
    <property type="taxonomic scope" value="Bacteria"/>
</dbReference>
<proteinExistence type="predicted"/>
<dbReference type="STRING" id="1239962.C943_03466"/>
<keyword evidence="2" id="KW-1185">Reference proteome</keyword>
<organism evidence="1 2">
    <name type="scientific">Mariniradius saccharolyticus AK6</name>
    <dbReference type="NCBI Taxonomy" id="1239962"/>
    <lineage>
        <taxon>Bacteria</taxon>
        <taxon>Pseudomonadati</taxon>
        <taxon>Bacteroidota</taxon>
        <taxon>Cytophagia</taxon>
        <taxon>Cytophagales</taxon>
        <taxon>Cyclobacteriaceae</taxon>
        <taxon>Mariniradius</taxon>
    </lineage>
</organism>
<gene>
    <name evidence="1" type="ORF">C943_03466</name>
</gene>
<evidence type="ECO:0000313" key="2">
    <source>
        <dbReference type="Proteomes" id="UP000010953"/>
    </source>
</evidence>
<name>M7XIX0_9BACT</name>
<accession>M7XIX0</accession>
<dbReference type="Pfam" id="PF07676">
    <property type="entry name" value="PD40"/>
    <property type="match status" value="2"/>
</dbReference>
<dbReference type="Proteomes" id="UP000010953">
    <property type="component" value="Unassembled WGS sequence"/>
</dbReference>
<protein>
    <submittedName>
        <fullName evidence="1">Outer membrane protein</fullName>
    </submittedName>
</protein>
<dbReference type="InterPro" id="IPR011659">
    <property type="entry name" value="WD40"/>
</dbReference>
<sequence>MRRILPILTLLVVSNACDRDRYPQGIFPENPINLSDVNSPFDDINSDIPFVGHSVYLVFSTNRANSQTMDFNLTLFPVDFTWDKTDGILSVSRSNTLFDDTYTSFLNLVRRTESTAHEKGPYTFLENQKNSILIFSREINGKYSLFTEQEVAIPNAKVTNQHQIMDEVSNEMYPSFYGRNFKKGAEQSTQGKPEKLIFSSDRDGSFDIYEVDIPSGDTPMQFLTDERPKAIRKLGINTASNDHMPFMFGDLLVFSSDRPGGFGGYDLYYSIKTETGWAEPVNMGPRVNSEYDEYRPIVSEHANFTNRLMIFSSNRPGGLGGFDLYFVGIPKP</sequence>
<dbReference type="InParanoid" id="M7XIX0"/>
<dbReference type="AlphaFoldDB" id="M7XIX0"/>
<evidence type="ECO:0000313" key="1">
    <source>
        <dbReference type="EMBL" id="EMS34779.1"/>
    </source>
</evidence>